<dbReference type="Pfam" id="PF08843">
    <property type="entry name" value="AbiEii"/>
    <property type="match status" value="1"/>
</dbReference>
<reference evidence="1" key="1">
    <citation type="journal article" date="2015" name="Nature">
        <title>Complex archaea that bridge the gap between prokaryotes and eukaryotes.</title>
        <authorList>
            <person name="Spang A."/>
            <person name="Saw J.H."/>
            <person name="Jorgensen S.L."/>
            <person name="Zaremba-Niedzwiedzka K."/>
            <person name="Martijn J."/>
            <person name="Lind A.E."/>
            <person name="van Eijk R."/>
            <person name="Schleper C."/>
            <person name="Guy L."/>
            <person name="Ettema T.J."/>
        </authorList>
    </citation>
    <scope>NUCLEOTIDE SEQUENCE</scope>
</reference>
<evidence type="ECO:0000313" key="1">
    <source>
        <dbReference type="EMBL" id="KKN82517.1"/>
    </source>
</evidence>
<organism evidence="1">
    <name type="scientific">marine sediment metagenome</name>
    <dbReference type="NCBI Taxonomy" id="412755"/>
    <lineage>
        <taxon>unclassified sequences</taxon>
        <taxon>metagenomes</taxon>
        <taxon>ecological metagenomes</taxon>
    </lineage>
</organism>
<evidence type="ECO:0008006" key="2">
    <source>
        <dbReference type="Google" id="ProtNLM"/>
    </source>
</evidence>
<gene>
    <name evidence="1" type="ORF">LCGC14_0308130</name>
</gene>
<dbReference type="AlphaFoldDB" id="A0A0F9U5E5"/>
<dbReference type="InterPro" id="IPR014942">
    <property type="entry name" value="AbiEii"/>
</dbReference>
<dbReference type="Gene3D" id="3.10.450.620">
    <property type="entry name" value="JHP933, nucleotidyltransferase-like core domain"/>
    <property type="match status" value="1"/>
</dbReference>
<sequence length="287" mass="33533">MIKEWIAEYDPQNEEEIVAALREIMQEITLAGLSRTDFFEKAAFYGGTALRIFYGLDRYSEDLDFSLLKPDSDFSIEPYFKAILDEFKSLGLTVSIKEKKKTKQTAIDSAFLKAETIWQEIVLEDIIKETGVRSNKTLKIKIEVDRQPPLNFSTEEKLLLRPFSFYVKCFTRSSLFAGKMHALLFRKWLNRVKGRDWYDLEWYIKKGIPLDVHHFLTRAIDTNDWQDTNITDEQIIELLAAKIKSVSFSSIKADVVRFIPNDDVLTIWSPTYFKDLIAQIKFEHTRS</sequence>
<protein>
    <recommendedName>
        <fullName evidence="2">Nucleotidyl transferase AbiEii/AbiGii toxin family protein</fullName>
    </recommendedName>
</protein>
<name>A0A0F9U5E5_9ZZZZ</name>
<accession>A0A0F9U5E5</accession>
<proteinExistence type="predicted"/>
<comment type="caution">
    <text evidence="1">The sequence shown here is derived from an EMBL/GenBank/DDBJ whole genome shotgun (WGS) entry which is preliminary data.</text>
</comment>
<dbReference type="EMBL" id="LAZR01000199">
    <property type="protein sequence ID" value="KKN82517.1"/>
    <property type="molecule type" value="Genomic_DNA"/>
</dbReference>